<feature type="binding site" evidence="19">
    <location>
        <position position="270"/>
    </location>
    <ligand>
        <name>Zn(2+)</name>
        <dbReference type="ChEBI" id="CHEBI:29105"/>
        <label>1</label>
    </ligand>
</feature>
<feature type="binding site" evidence="19">
    <location>
        <position position="266"/>
    </location>
    <ligand>
        <name>Zn(2+)</name>
        <dbReference type="ChEBI" id="CHEBI:29105"/>
        <label>1</label>
    </ligand>
</feature>
<dbReference type="PROSITE" id="PS50255">
    <property type="entry name" value="CYTOCHROME_B5_2"/>
    <property type="match status" value="1"/>
</dbReference>
<dbReference type="SUPFAM" id="SSF55856">
    <property type="entry name" value="Cytochrome b5-like heme/steroid binding domain"/>
    <property type="match status" value="1"/>
</dbReference>
<reference evidence="24 25" key="1">
    <citation type="submission" date="2024-09" db="EMBL/GenBank/DDBJ databases">
        <title>Chromosome-scale assembly of Riccia sorocarpa.</title>
        <authorList>
            <person name="Paukszto L."/>
        </authorList>
    </citation>
    <scope>NUCLEOTIDE SEQUENCE [LARGE SCALE GENOMIC DNA]</scope>
    <source>
        <strain evidence="24">LP-2024</strain>
        <tissue evidence="24">Aerial parts of the thallus</tissue>
    </source>
</reference>
<comment type="caution">
    <text evidence="24">The sequence shown here is derived from an EMBL/GenBank/DDBJ whole genome shotgun (WGS) entry which is preliminary data.</text>
</comment>
<dbReference type="InterPro" id="IPR014430">
    <property type="entry name" value="Scs7"/>
</dbReference>
<evidence type="ECO:0000256" key="21">
    <source>
        <dbReference type="SAM" id="MobiDB-lite"/>
    </source>
</evidence>
<evidence type="ECO:0000256" key="22">
    <source>
        <dbReference type="SAM" id="Phobius"/>
    </source>
</evidence>
<evidence type="ECO:0000256" key="1">
    <source>
        <dbReference type="ARBA" id="ARBA00004477"/>
    </source>
</evidence>
<evidence type="ECO:0000256" key="20">
    <source>
        <dbReference type="PIRSR" id="PIRSR005149-50"/>
    </source>
</evidence>
<dbReference type="InterPro" id="IPR001199">
    <property type="entry name" value="Cyt_B5-like_heme/steroid-bd"/>
</dbReference>
<evidence type="ECO:0000256" key="11">
    <source>
        <dbReference type="ARBA" id="ARBA00022833"/>
    </source>
</evidence>
<organism evidence="24 25">
    <name type="scientific">Riccia sorocarpa</name>
    <dbReference type="NCBI Taxonomy" id="122646"/>
    <lineage>
        <taxon>Eukaryota</taxon>
        <taxon>Viridiplantae</taxon>
        <taxon>Streptophyta</taxon>
        <taxon>Embryophyta</taxon>
        <taxon>Marchantiophyta</taxon>
        <taxon>Marchantiopsida</taxon>
        <taxon>Marchantiidae</taxon>
        <taxon>Marchantiales</taxon>
        <taxon>Ricciaceae</taxon>
        <taxon>Riccia</taxon>
    </lineage>
</organism>
<evidence type="ECO:0000256" key="10">
    <source>
        <dbReference type="ARBA" id="ARBA00022832"/>
    </source>
</evidence>
<evidence type="ECO:0000256" key="16">
    <source>
        <dbReference type="ARBA" id="ARBA00023136"/>
    </source>
</evidence>
<keyword evidence="8 18" id="KW-0479">Metal-binding</keyword>
<feature type="binding site" evidence="19">
    <location>
        <position position="269"/>
    </location>
    <ligand>
        <name>Zn(2+)</name>
        <dbReference type="ChEBI" id="CHEBI:29105"/>
        <label>1</label>
    </ligand>
</feature>
<comment type="pathway">
    <text evidence="2">Sphingolipid metabolism.</text>
</comment>
<dbReference type="PANTHER" id="PTHR12863:SF21">
    <property type="entry name" value="FATTY ACID 2-HYDROXYLASE"/>
    <property type="match status" value="1"/>
</dbReference>
<accession>A0ABD3HCE7</accession>
<feature type="binding site" evidence="19">
    <location>
        <position position="344"/>
    </location>
    <ligand>
        <name>Zn(2+)</name>
        <dbReference type="ChEBI" id="CHEBI:29105"/>
        <label>1</label>
    </ligand>
</feature>
<evidence type="ECO:0000256" key="12">
    <source>
        <dbReference type="ARBA" id="ARBA00022989"/>
    </source>
</evidence>
<evidence type="ECO:0000256" key="8">
    <source>
        <dbReference type="ARBA" id="ARBA00022723"/>
    </source>
</evidence>
<feature type="binding site" evidence="19">
    <location>
        <position position="245"/>
    </location>
    <ligand>
        <name>Zn(2+)</name>
        <dbReference type="ChEBI" id="CHEBI:29105"/>
        <label>1</label>
    </ligand>
</feature>
<evidence type="ECO:0000313" key="24">
    <source>
        <dbReference type="EMBL" id="KAL3689193.1"/>
    </source>
</evidence>
<feature type="transmembrane region" description="Helical" evidence="22">
    <location>
        <begin position="279"/>
        <end position="301"/>
    </location>
</feature>
<dbReference type="Proteomes" id="UP001633002">
    <property type="component" value="Unassembled WGS sequence"/>
</dbReference>
<dbReference type="EC" id="1.-.-.-" evidence="18"/>
<feature type="binding site" description="axial binding residue" evidence="20">
    <location>
        <position position="88"/>
    </location>
    <ligand>
        <name>heme</name>
        <dbReference type="ChEBI" id="CHEBI:30413"/>
    </ligand>
    <ligandPart>
        <name>Fe</name>
        <dbReference type="ChEBI" id="CHEBI:18248"/>
    </ligandPart>
</feature>
<keyword evidence="15 18" id="KW-0443">Lipid metabolism</keyword>
<keyword evidence="7 22" id="KW-0812">Transmembrane</keyword>
<evidence type="ECO:0000256" key="15">
    <source>
        <dbReference type="ARBA" id="ARBA00023098"/>
    </source>
</evidence>
<feature type="transmembrane region" description="Helical" evidence="22">
    <location>
        <begin position="307"/>
        <end position="327"/>
    </location>
</feature>
<dbReference type="GO" id="GO:0016491">
    <property type="term" value="F:oxidoreductase activity"/>
    <property type="evidence" value="ECO:0007669"/>
    <property type="project" value="UniProtKB-KW"/>
</dbReference>
<keyword evidence="13 18" id="KW-0560">Oxidoreductase</keyword>
<evidence type="ECO:0000256" key="19">
    <source>
        <dbReference type="PIRSR" id="PIRSR005149-1"/>
    </source>
</evidence>
<dbReference type="InterPro" id="IPR036400">
    <property type="entry name" value="Cyt_B5-like_heme/steroid_sf"/>
</dbReference>
<comment type="similarity">
    <text evidence="4 18">Belongs to the sterol desaturase family. SCS7 subfamily.</text>
</comment>
<comment type="subcellular location">
    <subcellularLocation>
        <location evidence="1">Endoplasmic reticulum membrane</location>
        <topology evidence="1">Multi-pass membrane protein</topology>
    </subcellularLocation>
</comment>
<feature type="domain" description="Cytochrome b5 heme-binding" evidence="23">
    <location>
        <begin position="53"/>
        <end position="136"/>
    </location>
</feature>
<evidence type="ECO:0000256" key="2">
    <source>
        <dbReference type="ARBA" id="ARBA00004991"/>
    </source>
</evidence>
<keyword evidence="12 22" id="KW-1133">Transmembrane helix</keyword>
<evidence type="ECO:0000256" key="3">
    <source>
        <dbReference type="ARBA" id="ARBA00005189"/>
    </source>
</evidence>
<feature type="binding site" description="axial binding residue" evidence="20">
    <location>
        <position position="119"/>
    </location>
    <ligand>
        <name>heme</name>
        <dbReference type="ChEBI" id="CHEBI:30413"/>
    </ligand>
    <ligandPart>
        <name>Fe</name>
        <dbReference type="ChEBI" id="CHEBI:18248"/>
    </ligandPart>
</feature>
<dbReference type="SMART" id="SM01117">
    <property type="entry name" value="Cyt-b5"/>
    <property type="match status" value="1"/>
</dbReference>
<dbReference type="AlphaFoldDB" id="A0ABD3HCE7"/>
<feature type="binding site" evidence="19">
    <location>
        <position position="328"/>
    </location>
    <ligand>
        <name>Zn(2+)</name>
        <dbReference type="ChEBI" id="CHEBI:29105"/>
        <label>1</label>
    </ligand>
</feature>
<protein>
    <recommendedName>
        <fullName evidence="18">Fatty acid 2-hydroxylase</fullName>
        <ecNumber evidence="18">1.-.-.-</ecNumber>
    </recommendedName>
</protein>
<dbReference type="Pfam" id="PF00173">
    <property type="entry name" value="Cyt-b5"/>
    <property type="match status" value="1"/>
</dbReference>
<keyword evidence="16 18" id="KW-0472">Membrane</keyword>
<keyword evidence="11 19" id="KW-0862">Zinc</keyword>
<evidence type="ECO:0000256" key="6">
    <source>
        <dbReference type="ARBA" id="ARBA00022617"/>
    </source>
</evidence>
<keyword evidence="25" id="KW-1185">Reference proteome</keyword>
<evidence type="ECO:0000256" key="18">
    <source>
        <dbReference type="PIRNR" id="PIRNR005149"/>
    </source>
</evidence>
<dbReference type="EMBL" id="JBJQOH010000004">
    <property type="protein sequence ID" value="KAL3689193.1"/>
    <property type="molecule type" value="Genomic_DNA"/>
</dbReference>
<keyword evidence="17 18" id="KW-0275">Fatty acid biosynthesis</keyword>
<keyword evidence="6 20" id="KW-0349">Heme</keyword>
<dbReference type="GO" id="GO:0005789">
    <property type="term" value="C:endoplasmic reticulum membrane"/>
    <property type="evidence" value="ECO:0007669"/>
    <property type="project" value="UniProtKB-SubCell"/>
</dbReference>
<keyword evidence="14 18" id="KW-0408">Iron</keyword>
<dbReference type="InterPro" id="IPR006694">
    <property type="entry name" value="Fatty_acid_hydroxylase"/>
</dbReference>
<feature type="compositionally biased region" description="Polar residues" evidence="21">
    <location>
        <begin position="1"/>
        <end position="16"/>
    </location>
</feature>
<comment type="function">
    <text evidence="18">Catalyzes stereospecific hydroxylation of free fatty acids at the C-2 position to produce (R)-2-hydroxy fatty acids, which are building blocks of sphingolipids and glycosphingolipids common in neural tissue and epidermis. Plays an essential role in the synthesis of galactosphingolipids of the myelin sheath. Responsible for the synthesis of sphingolipids and glycosphingolipids involved in the formation of epidermal lamellar bodies critical for skin permeability barrier. Participates in the synthesis of glycosphingolipids and a fraction of type II wax diesters in sebaceous gland, specifically regulating hair follicle homeostasis. Involved in the synthesis of sphingolipids of plasma membrane rafts, controlling lipid raft mobility and trafficking of raft-associated proteins.</text>
</comment>
<dbReference type="PANTHER" id="PTHR12863">
    <property type="entry name" value="FATTY ACID HYDROXYLASE"/>
    <property type="match status" value="1"/>
</dbReference>
<dbReference type="GO" id="GO:0005506">
    <property type="term" value="F:iron ion binding"/>
    <property type="evidence" value="ECO:0007669"/>
    <property type="project" value="UniProtKB-UniRule"/>
</dbReference>
<sequence length="385" mass="43853">MLRMTMSLQQVPTSTPGLLDSDATVTETTKQKTFVNNAESVDDVNREKHQSQSEELSMKEVNDDSCRKPSLLTVNGKVYDVSSFLDVHPGGADLITEHLNGKDVGGIMAGLDEPGAHTHSKAAMKMLEQFLVNGKSEERKEESRGSEKFQIDLTKPIVPQVGLLGKDYDEWVHTPILGKESPRFYDNDFLESLSRTNWWTIPLVWGPVVVFCQARALQFGVRQEMVVPWMILGAAFWSFFEYLIHRFLFHMKADTYWTATAHYVLHGFHHKHPMDSKRLVFPPAFSSVFVYFFWCAAKVVFGNGVAHSVFGGGLLAYIGYDLTHYFLHYGNGFTNRLQNMKRYHLNHHFKVQTDGYGVTSEFWDWVFGTLPANYGTEVYAKNKGR</sequence>
<proteinExistence type="inferred from homology"/>
<dbReference type="InterPro" id="IPR018506">
    <property type="entry name" value="Cyt_B5_heme-BS"/>
</dbReference>
<keyword evidence="10 18" id="KW-0276">Fatty acid metabolism</keyword>
<evidence type="ECO:0000256" key="4">
    <source>
        <dbReference type="ARBA" id="ARBA00005747"/>
    </source>
</evidence>
<dbReference type="PIRSF" id="PIRSF005149">
    <property type="entry name" value="IPC-B_HD"/>
    <property type="match status" value="1"/>
</dbReference>
<feature type="transmembrane region" description="Helical" evidence="22">
    <location>
        <begin position="226"/>
        <end position="244"/>
    </location>
</feature>
<comment type="cofactor">
    <cofactor evidence="20">
        <name>Fe cation</name>
        <dbReference type="ChEBI" id="CHEBI:24875"/>
    </cofactor>
</comment>
<comment type="pathway">
    <text evidence="3">Lipid metabolism.</text>
</comment>
<dbReference type="Gene3D" id="3.10.120.10">
    <property type="entry name" value="Cytochrome b5-like heme/steroid binding domain"/>
    <property type="match status" value="1"/>
</dbReference>
<name>A0ABD3HCE7_9MARC</name>
<comment type="cofactor">
    <cofactor evidence="18 19">
        <name>Zn(2+)</name>
        <dbReference type="ChEBI" id="CHEBI:29105"/>
    </cofactor>
    <text evidence="18 19">Binds 2 Zn(2+) ions per subunit that likely form a catalytic dimetal center.</text>
</comment>
<keyword evidence="9 18" id="KW-0256">Endoplasmic reticulum</keyword>
<evidence type="ECO:0000259" key="23">
    <source>
        <dbReference type="PROSITE" id="PS50255"/>
    </source>
</evidence>
<feature type="binding site" evidence="19">
    <location>
        <position position="347"/>
    </location>
    <ligand>
        <name>Zn(2+)</name>
        <dbReference type="ChEBI" id="CHEBI:29105"/>
        <label>1</label>
    </ligand>
</feature>
<evidence type="ECO:0000256" key="5">
    <source>
        <dbReference type="ARBA" id="ARBA00022516"/>
    </source>
</evidence>
<dbReference type="PROSITE" id="PS00191">
    <property type="entry name" value="CYTOCHROME_B5_1"/>
    <property type="match status" value="1"/>
</dbReference>
<evidence type="ECO:0000256" key="7">
    <source>
        <dbReference type="ARBA" id="ARBA00022692"/>
    </source>
</evidence>
<gene>
    <name evidence="24" type="ORF">R1sor_015502</name>
</gene>
<evidence type="ECO:0000256" key="14">
    <source>
        <dbReference type="ARBA" id="ARBA00023004"/>
    </source>
</evidence>
<feature type="binding site" evidence="19">
    <location>
        <position position="348"/>
    </location>
    <ligand>
        <name>Zn(2+)</name>
        <dbReference type="ChEBI" id="CHEBI:29105"/>
        <label>1</label>
    </ligand>
</feature>
<feature type="binding site" evidence="19">
    <location>
        <position position="250"/>
    </location>
    <ligand>
        <name>Zn(2+)</name>
        <dbReference type="ChEBI" id="CHEBI:29105"/>
        <label>1</label>
    </ligand>
</feature>
<evidence type="ECO:0000256" key="17">
    <source>
        <dbReference type="ARBA" id="ARBA00023160"/>
    </source>
</evidence>
<evidence type="ECO:0000256" key="13">
    <source>
        <dbReference type="ARBA" id="ARBA00023002"/>
    </source>
</evidence>
<keyword evidence="5 18" id="KW-0444">Lipid biosynthesis</keyword>
<feature type="region of interest" description="Disordered" evidence="21">
    <location>
        <begin position="1"/>
        <end position="21"/>
    </location>
</feature>
<evidence type="ECO:0000256" key="9">
    <source>
        <dbReference type="ARBA" id="ARBA00022824"/>
    </source>
</evidence>
<feature type="binding site" evidence="19">
    <location>
        <position position="324"/>
    </location>
    <ligand>
        <name>Zn(2+)</name>
        <dbReference type="ChEBI" id="CHEBI:29105"/>
        <label>1</label>
    </ligand>
</feature>
<dbReference type="Pfam" id="PF04116">
    <property type="entry name" value="FA_hydroxylase"/>
    <property type="match status" value="1"/>
</dbReference>
<evidence type="ECO:0000313" key="25">
    <source>
        <dbReference type="Proteomes" id="UP001633002"/>
    </source>
</evidence>
<dbReference type="GO" id="GO:0006633">
    <property type="term" value="P:fatty acid biosynthetic process"/>
    <property type="evidence" value="ECO:0007669"/>
    <property type="project" value="UniProtKB-KW"/>
</dbReference>